<evidence type="ECO:0000256" key="3">
    <source>
        <dbReference type="ARBA" id="ARBA00022552"/>
    </source>
</evidence>
<dbReference type="PhylomeDB" id="A0A061B9E9"/>
<keyword evidence="3" id="KW-0698">rRNA processing</keyword>
<dbReference type="GO" id="GO:0034388">
    <property type="term" value="C:Pwp2p-containing subcomplex of 90S preribosome"/>
    <property type="evidence" value="ECO:0007669"/>
    <property type="project" value="TreeGrafter"/>
</dbReference>
<reference evidence="7" key="1">
    <citation type="journal article" date="2014" name="Genome Announc.">
        <title>Genome sequence of the yeast Cyberlindnera fabianii (Hansenula fabianii).</title>
        <authorList>
            <person name="Freel K.C."/>
            <person name="Sarilar V."/>
            <person name="Neuveglise C."/>
            <person name="Devillers H."/>
            <person name="Friedrich A."/>
            <person name="Schacherer J."/>
        </authorList>
    </citation>
    <scope>NUCLEOTIDE SEQUENCE</scope>
    <source>
        <strain evidence="7">YJS4271</strain>
    </source>
</reference>
<comment type="subcellular location">
    <subcellularLocation>
        <location evidence="1">Nucleus</location>
        <location evidence="1">Nucleolus</location>
    </subcellularLocation>
</comment>
<dbReference type="EMBL" id="LK052906">
    <property type="protein sequence ID" value="CDR46016.1"/>
    <property type="molecule type" value="Genomic_DNA"/>
</dbReference>
<dbReference type="InterPro" id="IPR055347">
    <property type="entry name" value="UTP6_N"/>
</dbReference>
<dbReference type="PANTHER" id="PTHR23271">
    <property type="entry name" value="HEPATOCELLULAR CARCINOMA-ASSOCIATED ANTIGEN 66"/>
    <property type="match status" value="1"/>
</dbReference>
<name>A0A061B9E9_CYBFA</name>
<keyword evidence="5" id="KW-0539">Nucleus</keyword>
<dbReference type="Pfam" id="PF23240">
    <property type="entry name" value="HAT_PRP39_N"/>
    <property type="match status" value="1"/>
</dbReference>
<keyword evidence="4" id="KW-0677">Repeat</keyword>
<dbReference type="SUPFAM" id="SSF48452">
    <property type="entry name" value="TPR-like"/>
    <property type="match status" value="1"/>
</dbReference>
<gene>
    <name evidence="7" type="ORF">CYFA0S_21e00936g</name>
</gene>
<dbReference type="Pfam" id="PF08640">
    <property type="entry name" value="U3_assoc_6"/>
    <property type="match status" value="1"/>
</dbReference>
<comment type="similarity">
    <text evidence="2">Belongs to the UTP6 family.</text>
</comment>
<sequence>MSAKVRYYLEQTVPELEDLQKKGLFDKNEINLIMRKRTDFEHRLASRGSKTRDYLKYVDYETNLERLRKKRYSRLSSVGLINTKPSISDWASERRILFIYDRAVQKFPNDLQIWEEYLNYAKKQKLFKKIYKIYTQLLQLHPTSIASWISAANFEYEYVGSAKNARTLFQRALRFNKDSKKLWISYTLFELSYITKLLSRRKILGLITEKQQRDHEASEQSNVEQHEEDDGMIQLPTVTHEELKGALNTLPDADMNMLGNPETNPALKGDVALTVAEIAIDTLFALKTNTTISEFEFKYQLCLEFITLFTKFEELNRLYLGQHMVDYLMRQFDHEPKAIVLDITLPLRYVEVNDVNFIEILQSCTNKYLAYKSKAQNVNDKADLKSLLSTFLTTKFLEDDSINDKTKQILHSIVKKL</sequence>
<dbReference type="GO" id="GO:0032040">
    <property type="term" value="C:small-subunit processome"/>
    <property type="evidence" value="ECO:0007669"/>
    <property type="project" value="TreeGrafter"/>
</dbReference>
<evidence type="ECO:0000259" key="6">
    <source>
        <dbReference type="Pfam" id="PF08640"/>
    </source>
</evidence>
<evidence type="ECO:0000256" key="4">
    <source>
        <dbReference type="ARBA" id="ARBA00022737"/>
    </source>
</evidence>
<dbReference type="SMART" id="SM00386">
    <property type="entry name" value="HAT"/>
    <property type="match status" value="3"/>
</dbReference>
<organism evidence="7">
    <name type="scientific">Cyberlindnera fabianii</name>
    <name type="common">Yeast</name>
    <name type="synonym">Hansenula fabianii</name>
    <dbReference type="NCBI Taxonomy" id="36022"/>
    <lineage>
        <taxon>Eukaryota</taxon>
        <taxon>Fungi</taxon>
        <taxon>Dikarya</taxon>
        <taxon>Ascomycota</taxon>
        <taxon>Saccharomycotina</taxon>
        <taxon>Saccharomycetes</taxon>
        <taxon>Phaffomycetales</taxon>
        <taxon>Phaffomycetaceae</taxon>
        <taxon>Cyberlindnera</taxon>
    </lineage>
</organism>
<dbReference type="GO" id="GO:0030515">
    <property type="term" value="F:snoRNA binding"/>
    <property type="evidence" value="ECO:0007669"/>
    <property type="project" value="InterPro"/>
</dbReference>
<dbReference type="InterPro" id="IPR003107">
    <property type="entry name" value="HAT"/>
</dbReference>
<proteinExistence type="inferred from homology"/>
<dbReference type="PANTHER" id="PTHR23271:SF1">
    <property type="entry name" value="U3 SMALL NUCLEOLAR RNA-ASSOCIATED PROTEIN 6 HOMOLOG"/>
    <property type="match status" value="1"/>
</dbReference>
<evidence type="ECO:0000313" key="7">
    <source>
        <dbReference type="EMBL" id="CDR46016.1"/>
    </source>
</evidence>
<evidence type="ECO:0000256" key="2">
    <source>
        <dbReference type="ARBA" id="ARBA00010734"/>
    </source>
</evidence>
<accession>A0A061B9E9</accession>
<evidence type="ECO:0000256" key="5">
    <source>
        <dbReference type="ARBA" id="ARBA00023242"/>
    </source>
</evidence>
<dbReference type="InterPro" id="IPR011990">
    <property type="entry name" value="TPR-like_helical_dom_sf"/>
</dbReference>
<dbReference type="GO" id="GO:0000462">
    <property type="term" value="P:maturation of SSU-rRNA from tricistronic rRNA transcript (SSU-rRNA, 5.8S rRNA, LSU-rRNA)"/>
    <property type="evidence" value="ECO:0007669"/>
    <property type="project" value="InterPro"/>
</dbReference>
<dbReference type="InterPro" id="IPR013949">
    <property type="entry name" value="Utp6"/>
</dbReference>
<feature type="domain" description="U3 small nucleolar RNA-associated protein 6 N-terminal" evidence="6">
    <location>
        <begin position="9"/>
        <end position="95"/>
    </location>
</feature>
<evidence type="ECO:0000256" key="1">
    <source>
        <dbReference type="ARBA" id="ARBA00004604"/>
    </source>
</evidence>
<protein>
    <submittedName>
        <fullName evidence="7">CYFA0S21e00936g1_1</fullName>
    </submittedName>
</protein>
<dbReference type="OrthoDB" id="28112at2759"/>
<dbReference type="Gene3D" id="1.25.40.10">
    <property type="entry name" value="Tetratricopeptide repeat domain"/>
    <property type="match status" value="1"/>
</dbReference>
<dbReference type="AlphaFoldDB" id="A0A061B9E9"/>
<dbReference type="VEuPathDB" id="FungiDB:BON22_5266"/>